<proteinExistence type="predicted"/>
<dbReference type="AlphaFoldDB" id="A0AAD5SH41"/>
<organism evidence="1 2">
    <name type="scientific">Rhizophlyctis rosea</name>
    <dbReference type="NCBI Taxonomy" id="64517"/>
    <lineage>
        <taxon>Eukaryota</taxon>
        <taxon>Fungi</taxon>
        <taxon>Fungi incertae sedis</taxon>
        <taxon>Chytridiomycota</taxon>
        <taxon>Chytridiomycota incertae sedis</taxon>
        <taxon>Chytridiomycetes</taxon>
        <taxon>Rhizophlyctidales</taxon>
        <taxon>Rhizophlyctidaceae</taxon>
        <taxon>Rhizophlyctis</taxon>
    </lineage>
</organism>
<evidence type="ECO:0000313" key="2">
    <source>
        <dbReference type="Proteomes" id="UP001212841"/>
    </source>
</evidence>
<comment type="caution">
    <text evidence="1">The sequence shown here is derived from an EMBL/GenBank/DDBJ whole genome shotgun (WGS) entry which is preliminary data.</text>
</comment>
<name>A0AAD5SH41_9FUNG</name>
<gene>
    <name evidence="1" type="ORF">HK097_002532</name>
</gene>
<sequence>MGDVKSFKYADALTRRNRGILSGENRLPNRIEEYVNARTSSDIRKTLTELLNSITTPSDVERRRIDVAMWEGQLGFVAALINKHGVEEQIRIHMDRPMAEWLAIYCKDEREEWLAADMSGSSPFLLPPL</sequence>
<keyword evidence="2" id="KW-1185">Reference proteome</keyword>
<accession>A0AAD5SH41</accession>
<reference evidence="1" key="1">
    <citation type="submission" date="2020-05" db="EMBL/GenBank/DDBJ databases">
        <title>Phylogenomic resolution of chytrid fungi.</title>
        <authorList>
            <person name="Stajich J.E."/>
            <person name="Amses K."/>
            <person name="Simmons R."/>
            <person name="Seto K."/>
            <person name="Myers J."/>
            <person name="Bonds A."/>
            <person name="Quandt C.A."/>
            <person name="Barry K."/>
            <person name="Liu P."/>
            <person name="Grigoriev I."/>
            <person name="Longcore J.E."/>
            <person name="James T.Y."/>
        </authorList>
    </citation>
    <scope>NUCLEOTIDE SEQUENCE</scope>
    <source>
        <strain evidence="1">JEL0318</strain>
    </source>
</reference>
<dbReference type="Proteomes" id="UP001212841">
    <property type="component" value="Unassembled WGS sequence"/>
</dbReference>
<dbReference type="EMBL" id="JADGJD010000155">
    <property type="protein sequence ID" value="KAJ3054152.1"/>
    <property type="molecule type" value="Genomic_DNA"/>
</dbReference>
<protein>
    <submittedName>
        <fullName evidence="1">Uncharacterized protein</fullName>
    </submittedName>
</protein>
<evidence type="ECO:0000313" key="1">
    <source>
        <dbReference type="EMBL" id="KAJ3054152.1"/>
    </source>
</evidence>